<dbReference type="PANTHER" id="PTHR18964:SF149">
    <property type="entry name" value="BIFUNCTIONAL UDP-N-ACETYLGLUCOSAMINE 2-EPIMERASE_N-ACETYLMANNOSAMINE KINASE"/>
    <property type="match status" value="1"/>
</dbReference>
<dbReference type="EC" id="2.7.1.2" evidence="2"/>
<evidence type="ECO:0000313" key="3">
    <source>
        <dbReference type="Proteomes" id="UP001242480"/>
    </source>
</evidence>
<dbReference type="GO" id="GO:0004340">
    <property type="term" value="F:glucokinase activity"/>
    <property type="evidence" value="ECO:0007669"/>
    <property type="project" value="UniProtKB-EC"/>
</dbReference>
<dbReference type="RefSeq" id="WP_307283058.1">
    <property type="nucleotide sequence ID" value="NZ_JAUSVX010000020.1"/>
</dbReference>
<dbReference type="SUPFAM" id="SSF53067">
    <property type="entry name" value="Actin-like ATPase domain"/>
    <property type="match status" value="1"/>
</dbReference>
<evidence type="ECO:0000256" key="1">
    <source>
        <dbReference type="ARBA" id="ARBA00006479"/>
    </source>
</evidence>
<keyword evidence="3" id="KW-1185">Reference proteome</keyword>
<accession>A0ABU0JLE3</accession>
<dbReference type="EMBL" id="JAUSVX010000020">
    <property type="protein sequence ID" value="MDQ0474059.1"/>
    <property type="molecule type" value="Genomic_DNA"/>
</dbReference>
<dbReference type="InterPro" id="IPR000600">
    <property type="entry name" value="ROK"/>
</dbReference>
<name>A0ABU0JLE3_9HYPH</name>
<dbReference type="Proteomes" id="UP001242480">
    <property type="component" value="Unassembled WGS sequence"/>
</dbReference>
<organism evidence="2 3">
    <name type="scientific">Labrys wisconsinensis</name>
    <dbReference type="NCBI Taxonomy" id="425677"/>
    <lineage>
        <taxon>Bacteria</taxon>
        <taxon>Pseudomonadati</taxon>
        <taxon>Pseudomonadota</taxon>
        <taxon>Alphaproteobacteria</taxon>
        <taxon>Hyphomicrobiales</taxon>
        <taxon>Xanthobacteraceae</taxon>
        <taxon>Labrys</taxon>
    </lineage>
</organism>
<dbReference type="Pfam" id="PF00480">
    <property type="entry name" value="ROK"/>
    <property type="match status" value="1"/>
</dbReference>
<protein>
    <submittedName>
        <fullName evidence="2">Glucokinase</fullName>
        <ecNumber evidence="2">2.7.1.2</ecNumber>
    </submittedName>
</protein>
<proteinExistence type="inferred from homology"/>
<dbReference type="Gene3D" id="3.30.420.40">
    <property type="match status" value="2"/>
</dbReference>
<dbReference type="InterPro" id="IPR043129">
    <property type="entry name" value="ATPase_NBD"/>
</dbReference>
<evidence type="ECO:0000313" key="2">
    <source>
        <dbReference type="EMBL" id="MDQ0474059.1"/>
    </source>
</evidence>
<sequence length="304" mass="30125">MKAVVGVDIGGTAVKIGIVGADGEVLARGSLPYDRSLSFPALAGVIGDRIAALTGGGISAIGVSTPGYADPATDVLVKGVGNVPTLRGNSLSAYFRDRFGVASVTRNDGVCAAYGEYLHGAGRGHARLAVATIGTGVGGAVVFDGKVLAGAGGFPPEFGAITIDPDGPVDTLGTAGNLESIASGPAILRRYGGLAGLDPAGLTVEDVCRAAREGSPDALAVFDRAGRALAQAFGGMANVLNLERCILGGGVSLAGPLLLEPVRAHLPLFTFKLILPTVEVVLAQTGNDAGILGAAAFAAGRLAA</sequence>
<comment type="caution">
    <text evidence="2">The sequence shown here is derived from an EMBL/GenBank/DDBJ whole genome shotgun (WGS) entry which is preliminary data.</text>
</comment>
<gene>
    <name evidence="2" type="ORF">QO011_007098</name>
</gene>
<comment type="similarity">
    <text evidence="1">Belongs to the ROK (NagC/XylR) family.</text>
</comment>
<keyword evidence="2" id="KW-0808">Transferase</keyword>
<dbReference type="PANTHER" id="PTHR18964">
    <property type="entry name" value="ROK (REPRESSOR, ORF, KINASE) FAMILY"/>
    <property type="match status" value="1"/>
</dbReference>
<reference evidence="2 3" key="1">
    <citation type="submission" date="2023-07" db="EMBL/GenBank/DDBJ databases">
        <title>Genomic Encyclopedia of Type Strains, Phase IV (KMG-IV): sequencing the most valuable type-strain genomes for metagenomic binning, comparative biology and taxonomic classification.</title>
        <authorList>
            <person name="Goeker M."/>
        </authorList>
    </citation>
    <scope>NUCLEOTIDE SEQUENCE [LARGE SCALE GENOMIC DNA]</scope>
    <source>
        <strain evidence="2 3">DSM 19619</strain>
    </source>
</reference>